<organism evidence="9 10">
    <name type="scientific">Zopfia rhizophila CBS 207.26</name>
    <dbReference type="NCBI Taxonomy" id="1314779"/>
    <lineage>
        <taxon>Eukaryota</taxon>
        <taxon>Fungi</taxon>
        <taxon>Dikarya</taxon>
        <taxon>Ascomycota</taxon>
        <taxon>Pezizomycotina</taxon>
        <taxon>Dothideomycetes</taxon>
        <taxon>Dothideomycetes incertae sedis</taxon>
        <taxon>Zopfiaceae</taxon>
        <taxon>Zopfia</taxon>
    </lineage>
</organism>
<evidence type="ECO:0000256" key="7">
    <source>
        <dbReference type="SAM" id="Phobius"/>
    </source>
</evidence>
<evidence type="ECO:0000256" key="2">
    <source>
        <dbReference type="ARBA" id="ARBA00022692"/>
    </source>
</evidence>
<gene>
    <name evidence="9" type="ORF">K469DRAFT_703488</name>
</gene>
<evidence type="ECO:0000256" key="1">
    <source>
        <dbReference type="ARBA" id="ARBA00004141"/>
    </source>
</evidence>
<evidence type="ECO:0000256" key="5">
    <source>
        <dbReference type="ARBA" id="ARBA00038359"/>
    </source>
</evidence>
<dbReference type="OrthoDB" id="444631at2759"/>
<dbReference type="PANTHER" id="PTHR33048:SF47">
    <property type="entry name" value="INTEGRAL MEMBRANE PROTEIN-RELATED"/>
    <property type="match status" value="1"/>
</dbReference>
<protein>
    <recommendedName>
        <fullName evidence="8">Rhodopsin domain-containing protein</fullName>
    </recommendedName>
</protein>
<dbReference type="AlphaFoldDB" id="A0A6A6D6B4"/>
<feature type="compositionally biased region" description="Basic and acidic residues" evidence="6">
    <location>
        <begin position="193"/>
        <end position="205"/>
    </location>
</feature>
<feature type="region of interest" description="Disordered" evidence="6">
    <location>
        <begin position="187"/>
        <end position="211"/>
    </location>
</feature>
<evidence type="ECO:0000256" key="4">
    <source>
        <dbReference type="ARBA" id="ARBA00023136"/>
    </source>
</evidence>
<evidence type="ECO:0000259" key="8">
    <source>
        <dbReference type="Pfam" id="PF20684"/>
    </source>
</evidence>
<dbReference type="InterPro" id="IPR052337">
    <property type="entry name" value="SAT4-like"/>
</dbReference>
<sequence>MNAGLNIFTDFLIVLLPIPAIISLQLPRKQKIGVGLVFALGFLYVTFSSAYPSKLMSHSVCIISIVRLYALHKGTTTLDPTYDNFAIAIWSVVEVNGAIIGACLPTLKPLISRVWPKLLSSGASRHHTYHQHSTGIDDTTAHTSKGTRARSRVASGTTPDFSSATEILGDDDIVVLTEIEVKSARIQTTADDCSSHEDTGQRRNSDAWVRN</sequence>
<dbReference type="InterPro" id="IPR049326">
    <property type="entry name" value="Rhodopsin_dom_fungi"/>
</dbReference>
<comment type="similarity">
    <text evidence="5">Belongs to the SAT4 family.</text>
</comment>
<dbReference type="PANTHER" id="PTHR33048">
    <property type="entry name" value="PTH11-LIKE INTEGRAL MEMBRANE PROTEIN (AFU_ORTHOLOGUE AFUA_5G11245)"/>
    <property type="match status" value="1"/>
</dbReference>
<keyword evidence="2 7" id="KW-0812">Transmembrane</keyword>
<feature type="transmembrane region" description="Helical" evidence="7">
    <location>
        <begin position="6"/>
        <end position="26"/>
    </location>
</feature>
<evidence type="ECO:0000256" key="6">
    <source>
        <dbReference type="SAM" id="MobiDB-lite"/>
    </source>
</evidence>
<dbReference type="EMBL" id="ML994755">
    <property type="protein sequence ID" value="KAF2174994.1"/>
    <property type="molecule type" value="Genomic_DNA"/>
</dbReference>
<feature type="transmembrane region" description="Helical" evidence="7">
    <location>
        <begin position="85"/>
        <end position="107"/>
    </location>
</feature>
<dbReference type="Pfam" id="PF20684">
    <property type="entry name" value="Fung_rhodopsin"/>
    <property type="match status" value="1"/>
</dbReference>
<comment type="subcellular location">
    <subcellularLocation>
        <location evidence="1">Membrane</location>
        <topology evidence="1">Multi-pass membrane protein</topology>
    </subcellularLocation>
</comment>
<proteinExistence type="inferred from homology"/>
<keyword evidence="4 7" id="KW-0472">Membrane</keyword>
<feature type="region of interest" description="Disordered" evidence="6">
    <location>
        <begin position="126"/>
        <end position="159"/>
    </location>
</feature>
<accession>A0A6A6D6B4</accession>
<evidence type="ECO:0000313" key="9">
    <source>
        <dbReference type="EMBL" id="KAF2174994.1"/>
    </source>
</evidence>
<dbReference type="Proteomes" id="UP000800200">
    <property type="component" value="Unassembled WGS sequence"/>
</dbReference>
<dbReference type="GO" id="GO:0016020">
    <property type="term" value="C:membrane"/>
    <property type="evidence" value="ECO:0007669"/>
    <property type="project" value="UniProtKB-SubCell"/>
</dbReference>
<reference evidence="9" key="1">
    <citation type="journal article" date="2020" name="Stud. Mycol.">
        <title>101 Dothideomycetes genomes: a test case for predicting lifestyles and emergence of pathogens.</title>
        <authorList>
            <person name="Haridas S."/>
            <person name="Albert R."/>
            <person name="Binder M."/>
            <person name="Bloem J."/>
            <person name="Labutti K."/>
            <person name="Salamov A."/>
            <person name="Andreopoulos B."/>
            <person name="Baker S."/>
            <person name="Barry K."/>
            <person name="Bills G."/>
            <person name="Bluhm B."/>
            <person name="Cannon C."/>
            <person name="Castanera R."/>
            <person name="Culley D."/>
            <person name="Daum C."/>
            <person name="Ezra D."/>
            <person name="Gonzalez J."/>
            <person name="Henrissat B."/>
            <person name="Kuo A."/>
            <person name="Liang C."/>
            <person name="Lipzen A."/>
            <person name="Lutzoni F."/>
            <person name="Magnuson J."/>
            <person name="Mondo S."/>
            <person name="Nolan M."/>
            <person name="Ohm R."/>
            <person name="Pangilinan J."/>
            <person name="Park H.-J."/>
            <person name="Ramirez L."/>
            <person name="Alfaro M."/>
            <person name="Sun H."/>
            <person name="Tritt A."/>
            <person name="Yoshinaga Y."/>
            <person name="Zwiers L.-H."/>
            <person name="Turgeon B."/>
            <person name="Goodwin S."/>
            <person name="Spatafora J."/>
            <person name="Crous P."/>
            <person name="Grigoriev I."/>
        </authorList>
    </citation>
    <scope>NUCLEOTIDE SEQUENCE</scope>
    <source>
        <strain evidence="9">CBS 207.26</strain>
    </source>
</reference>
<feature type="compositionally biased region" description="Polar residues" evidence="6">
    <location>
        <begin position="131"/>
        <end position="144"/>
    </location>
</feature>
<keyword evidence="10" id="KW-1185">Reference proteome</keyword>
<name>A0A6A6D6B4_9PEZI</name>
<evidence type="ECO:0000256" key="3">
    <source>
        <dbReference type="ARBA" id="ARBA00022989"/>
    </source>
</evidence>
<keyword evidence="3 7" id="KW-1133">Transmembrane helix</keyword>
<feature type="transmembrane region" description="Helical" evidence="7">
    <location>
        <begin position="33"/>
        <end position="51"/>
    </location>
</feature>
<feature type="domain" description="Rhodopsin" evidence="8">
    <location>
        <begin position="1"/>
        <end position="113"/>
    </location>
</feature>
<evidence type="ECO:0000313" key="10">
    <source>
        <dbReference type="Proteomes" id="UP000800200"/>
    </source>
</evidence>